<dbReference type="EMBL" id="RCHS01002083">
    <property type="protein sequence ID" value="RMX49668.1"/>
    <property type="molecule type" value="Genomic_DNA"/>
</dbReference>
<evidence type="ECO:0000313" key="10">
    <source>
        <dbReference type="Proteomes" id="UP000275408"/>
    </source>
</evidence>
<feature type="signal peptide" evidence="7">
    <location>
        <begin position="1"/>
        <end position="24"/>
    </location>
</feature>
<evidence type="ECO:0000256" key="2">
    <source>
        <dbReference type="ARBA" id="ARBA00022723"/>
    </source>
</evidence>
<feature type="binding site" evidence="6">
    <location>
        <position position="157"/>
    </location>
    <ligand>
        <name>Zn(2+)</name>
        <dbReference type="ChEBI" id="CHEBI:29105"/>
        <note>catalytic</note>
    </ligand>
</feature>
<dbReference type="PANTHER" id="PTHR10127">
    <property type="entry name" value="DISCOIDIN, CUB, EGF, LAMININ , AND ZINC METALLOPROTEASE DOMAIN CONTAINING"/>
    <property type="match status" value="1"/>
</dbReference>
<dbReference type="InterPro" id="IPR001506">
    <property type="entry name" value="Peptidase_M12A"/>
</dbReference>
<name>A0A3M6U884_POCDA</name>
<dbReference type="SUPFAM" id="SSF55486">
    <property type="entry name" value="Metalloproteases ('zincins'), catalytic domain"/>
    <property type="match status" value="1"/>
</dbReference>
<evidence type="ECO:0000256" key="7">
    <source>
        <dbReference type="RuleBase" id="RU361183"/>
    </source>
</evidence>
<dbReference type="AlphaFoldDB" id="A0A3M6U884"/>
<feature type="domain" description="Peptidase M12A" evidence="8">
    <location>
        <begin position="65"/>
        <end position="221"/>
    </location>
</feature>
<dbReference type="GO" id="GO:0004222">
    <property type="term" value="F:metalloendopeptidase activity"/>
    <property type="evidence" value="ECO:0007669"/>
    <property type="project" value="UniProtKB-UniRule"/>
</dbReference>
<dbReference type="InterPro" id="IPR006026">
    <property type="entry name" value="Peptidase_Metallo"/>
</dbReference>
<dbReference type="OrthoDB" id="291007at2759"/>
<feature type="disulfide bond" evidence="6">
    <location>
        <begin position="127"/>
        <end position="149"/>
    </location>
</feature>
<dbReference type="Gene3D" id="3.40.390.10">
    <property type="entry name" value="Collagenase (Catalytic Domain)"/>
    <property type="match status" value="1"/>
</dbReference>
<dbReference type="EC" id="3.4.24.-" evidence="7"/>
<feature type="chain" id="PRO_5017848178" description="Metalloendopeptidase" evidence="7">
    <location>
        <begin position="25"/>
        <end position="221"/>
    </location>
</feature>
<keyword evidence="7" id="KW-0732">Signal</keyword>
<evidence type="ECO:0000256" key="3">
    <source>
        <dbReference type="ARBA" id="ARBA00022801"/>
    </source>
</evidence>
<comment type="caution">
    <text evidence="6">Lacks conserved residue(s) required for the propagation of feature annotation.</text>
</comment>
<evidence type="ECO:0000313" key="9">
    <source>
        <dbReference type="EMBL" id="RMX49668.1"/>
    </source>
</evidence>
<dbReference type="STRING" id="46731.A0A3M6U884"/>
<keyword evidence="1 6" id="KW-0645">Protease</keyword>
<evidence type="ECO:0000256" key="4">
    <source>
        <dbReference type="ARBA" id="ARBA00022833"/>
    </source>
</evidence>
<dbReference type="Pfam" id="PF01400">
    <property type="entry name" value="Astacin"/>
    <property type="match status" value="1"/>
</dbReference>
<evidence type="ECO:0000256" key="1">
    <source>
        <dbReference type="ARBA" id="ARBA00022670"/>
    </source>
</evidence>
<dbReference type="GO" id="GO:0006508">
    <property type="term" value="P:proteolysis"/>
    <property type="evidence" value="ECO:0007669"/>
    <property type="project" value="UniProtKB-KW"/>
</dbReference>
<dbReference type="PANTHER" id="PTHR10127:SF780">
    <property type="entry name" value="METALLOENDOPEPTIDASE"/>
    <property type="match status" value="1"/>
</dbReference>
<keyword evidence="3 6" id="KW-0378">Hydrolase</keyword>
<dbReference type="PROSITE" id="PS51864">
    <property type="entry name" value="ASTACIN"/>
    <property type="match status" value="1"/>
</dbReference>
<feature type="binding site" evidence="6">
    <location>
        <position position="161"/>
    </location>
    <ligand>
        <name>Zn(2+)</name>
        <dbReference type="ChEBI" id="CHEBI:29105"/>
        <note>catalytic</note>
    </ligand>
</feature>
<keyword evidence="5 6" id="KW-0482">Metalloprotease</keyword>
<protein>
    <recommendedName>
        <fullName evidence="7">Metalloendopeptidase</fullName>
        <ecNumber evidence="7">3.4.24.-</ecNumber>
    </recommendedName>
</protein>
<accession>A0A3M6U884</accession>
<sequence>MFRGNIVLVFMIWLCVTCFPFASGNPSMNGAETKSIESEKPDDAVLNHIEGLNTGVNGRLYEADIVLTDEDKHLVDQREEGDADGPEDRVKSVIMAAIKEFHRYTCLRFTRRRKEPHWIYFVKRPGCWSSVGQKVSIPGPQLLSIGPGCDKKGIIMHELMHAAGFWHEQSRTDRNKYVEILWENVAKGIHSDSPASSLRPDVCASANIETCNCLKGWPDNV</sequence>
<feature type="binding site" evidence="6">
    <location>
        <position position="167"/>
    </location>
    <ligand>
        <name>Zn(2+)</name>
        <dbReference type="ChEBI" id="CHEBI:29105"/>
        <note>catalytic</note>
    </ligand>
</feature>
<feature type="active site" evidence="6">
    <location>
        <position position="158"/>
    </location>
</feature>
<dbReference type="SMART" id="SM00235">
    <property type="entry name" value="ZnMc"/>
    <property type="match status" value="1"/>
</dbReference>
<dbReference type="InterPro" id="IPR024079">
    <property type="entry name" value="MetalloPept_cat_dom_sf"/>
</dbReference>
<gene>
    <name evidence="9" type="ORF">pdam_00003020</name>
</gene>
<dbReference type="PRINTS" id="PR00480">
    <property type="entry name" value="ASTACIN"/>
</dbReference>
<evidence type="ECO:0000259" key="8">
    <source>
        <dbReference type="PROSITE" id="PS51864"/>
    </source>
</evidence>
<keyword evidence="6" id="KW-1015">Disulfide bond</keyword>
<proteinExistence type="predicted"/>
<comment type="caution">
    <text evidence="9">The sequence shown here is derived from an EMBL/GenBank/DDBJ whole genome shotgun (WGS) entry which is preliminary data.</text>
</comment>
<keyword evidence="10" id="KW-1185">Reference proteome</keyword>
<keyword evidence="4 6" id="KW-0862">Zinc</keyword>
<dbReference type="GO" id="GO:0008270">
    <property type="term" value="F:zinc ion binding"/>
    <property type="evidence" value="ECO:0007669"/>
    <property type="project" value="UniProtKB-UniRule"/>
</dbReference>
<dbReference type="Proteomes" id="UP000275408">
    <property type="component" value="Unassembled WGS sequence"/>
</dbReference>
<keyword evidence="2 6" id="KW-0479">Metal-binding</keyword>
<reference evidence="9 10" key="1">
    <citation type="journal article" date="2018" name="Sci. Rep.">
        <title>Comparative analysis of the Pocillopora damicornis genome highlights role of immune system in coral evolution.</title>
        <authorList>
            <person name="Cunning R."/>
            <person name="Bay R.A."/>
            <person name="Gillette P."/>
            <person name="Baker A.C."/>
            <person name="Traylor-Knowles N."/>
        </authorList>
    </citation>
    <scope>NUCLEOTIDE SEQUENCE [LARGE SCALE GENOMIC DNA]</scope>
    <source>
        <strain evidence="9">RSMAS</strain>
        <tissue evidence="9">Whole animal</tissue>
    </source>
</reference>
<evidence type="ECO:0000256" key="5">
    <source>
        <dbReference type="ARBA" id="ARBA00023049"/>
    </source>
</evidence>
<evidence type="ECO:0000256" key="6">
    <source>
        <dbReference type="PROSITE-ProRule" id="PRU01211"/>
    </source>
</evidence>
<organism evidence="9 10">
    <name type="scientific">Pocillopora damicornis</name>
    <name type="common">Cauliflower coral</name>
    <name type="synonym">Millepora damicornis</name>
    <dbReference type="NCBI Taxonomy" id="46731"/>
    <lineage>
        <taxon>Eukaryota</taxon>
        <taxon>Metazoa</taxon>
        <taxon>Cnidaria</taxon>
        <taxon>Anthozoa</taxon>
        <taxon>Hexacorallia</taxon>
        <taxon>Scleractinia</taxon>
        <taxon>Astrocoeniina</taxon>
        <taxon>Pocilloporidae</taxon>
        <taxon>Pocillopora</taxon>
    </lineage>
</organism>
<comment type="cofactor">
    <cofactor evidence="6 7">
        <name>Zn(2+)</name>
        <dbReference type="ChEBI" id="CHEBI:29105"/>
    </cofactor>
    <text evidence="6 7">Binds 1 zinc ion per subunit.</text>
</comment>